<evidence type="ECO:0000313" key="2">
    <source>
        <dbReference type="Proteomes" id="UP000015354"/>
    </source>
</evidence>
<dbReference type="OrthoDB" id="269770at2759"/>
<protein>
    <submittedName>
        <fullName evidence="1">Uncharacterized protein</fullName>
    </submittedName>
</protein>
<dbReference type="Proteomes" id="UP000015354">
    <property type="component" value="Unassembled WGS sequence"/>
</dbReference>
<gene>
    <name evidence="1" type="ORF">STCU_09272</name>
</gene>
<dbReference type="EMBL" id="ATMH01009272">
    <property type="protein sequence ID" value="EPY19834.1"/>
    <property type="molecule type" value="Genomic_DNA"/>
</dbReference>
<evidence type="ECO:0000313" key="1">
    <source>
        <dbReference type="EMBL" id="EPY19834.1"/>
    </source>
</evidence>
<organism evidence="1 2">
    <name type="scientific">Strigomonas culicis</name>
    <dbReference type="NCBI Taxonomy" id="28005"/>
    <lineage>
        <taxon>Eukaryota</taxon>
        <taxon>Discoba</taxon>
        <taxon>Euglenozoa</taxon>
        <taxon>Kinetoplastea</taxon>
        <taxon>Metakinetoplastina</taxon>
        <taxon>Trypanosomatida</taxon>
        <taxon>Trypanosomatidae</taxon>
        <taxon>Strigomonadinae</taxon>
        <taxon>Strigomonas</taxon>
    </lineage>
</organism>
<dbReference type="AlphaFoldDB" id="S9TTC2"/>
<comment type="caution">
    <text evidence="1">The sequence shown here is derived from an EMBL/GenBank/DDBJ whole genome shotgun (WGS) entry which is preliminary data.</text>
</comment>
<proteinExistence type="predicted"/>
<name>S9TTC2_9TRYP</name>
<reference evidence="1 2" key="1">
    <citation type="journal article" date="2013" name="PLoS ONE">
        <title>Predicting the Proteins of Angomonas deanei, Strigomonas culicis and Their Respective Endosymbionts Reveals New Aspects of the Trypanosomatidae Family.</title>
        <authorList>
            <person name="Motta M.C."/>
            <person name="Martins A.C."/>
            <person name="de Souza S.S."/>
            <person name="Catta-Preta C.M."/>
            <person name="Silva R."/>
            <person name="Klein C.C."/>
            <person name="de Almeida L.G."/>
            <person name="de Lima Cunha O."/>
            <person name="Ciapina L.P."/>
            <person name="Brocchi M."/>
            <person name="Colabardini A.C."/>
            <person name="de Araujo Lima B."/>
            <person name="Machado C.R."/>
            <person name="de Almeida Soares C.M."/>
            <person name="Probst C.M."/>
            <person name="de Menezes C.B."/>
            <person name="Thompson C.E."/>
            <person name="Bartholomeu D.C."/>
            <person name="Gradia D.F."/>
            <person name="Pavoni D.P."/>
            <person name="Grisard E.C."/>
            <person name="Fantinatti-Garboggini F."/>
            <person name="Marchini F.K."/>
            <person name="Rodrigues-Luiz G.F."/>
            <person name="Wagner G."/>
            <person name="Goldman G.H."/>
            <person name="Fietto J.L."/>
            <person name="Elias M.C."/>
            <person name="Goldman M.H."/>
            <person name="Sagot M.F."/>
            <person name="Pereira M."/>
            <person name="Stoco P.H."/>
            <person name="de Mendonca-Neto R.P."/>
            <person name="Teixeira S.M."/>
            <person name="Maciel T.E."/>
            <person name="de Oliveira Mendes T.A."/>
            <person name="Urmenyi T.P."/>
            <person name="de Souza W."/>
            <person name="Schenkman S."/>
            <person name="de Vasconcelos A.T."/>
        </authorList>
    </citation>
    <scope>NUCLEOTIDE SEQUENCE [LARGE SCALE GENOMIC DNA]</scope>
</reference>
<accession>S9TTC2</accession>
<keyword evidence="2" id="KW-1185">Reference proteome</keyword>
<sequence>MQLTRLLCKITDLLSSKNGTSSLQYYSRYVKPRTLTLSKYFDSVNEENRFISLQILLKRLSGHVGRRQHKINCDVSVHFDKLKQLGIDWHDLKSMSREDLIELMNKELCLSHAAKATLLTAIEAKICGVLKKSTRRHSTNLCMRSGSRENGWRCGYFGHTNDVFFEDKAKANPAVLQLARHKALAVGTQDGVDVEVRRQPDFSVVGRQAVQSNPRVWSSPENPSFIITFLGYEFRVHPDDPRAAPQIEKAAAEWELHASVVQHVLSEVLEMHAVERTAQKLTLSPGEMGPPDVPQTYSSYFVAADGSRGGPVIEQRMISTDGKELPWFRTPLEQVYEDGVPLLLPVAPSIVIHSSFRHTERDTGSKYDARLMQPLVDVSCFIHPDVCFWFNASDEASCVQQVLDYTKRMPFALPFNMYFRVDSTKHVRAHPEFVEEVEKQIARKSEWFDLRNFCTFQRHMTSQQAHRRPMS</sequence>